<name>A0AAW1NSH3_9CHLO</name>
<accession>A0AAW1NSH3</accession>
<reference evidence="1 2" key="1">
    <citation type="journal article" date="2024" name="Nat. Commun.">
        <title>Phylogenomics reveals the evolutionary origins of lichenization in chlorophyte algae.</title>
        <authorList>
            <person name="Puginier C."/>
            <person name="Libourel C."/>
            <person name="Otte J."/>
            <person name="Skaloud P."/>
            <person name="Haon M."/>
            <person name="Grisel S."/>
            <person name="Petersen M."/>
            <person name="Berrin J.G."/>
            <person name="Delaux P.M."/>
            <person name="Dal Grande F."/>
            <person name="Keller J."/>
        </authorList>
    </citation>
    <scope>NUCLEOTIDE SEQUENCE [LARGE SCALE GENOMIC DNA]</scope>
    <source>
        <strain evidence="1 2">SAG 2036</strain>
    </source>
</reference>
<evidence type="ECO:0000313" key="1">
    <source>
        <dbReference type="EMBL" id="KAK9793771.1"/>
    </source>
</evidence>
<proteinExistence type="predicted"/>
<dbReference type="AlphaFoldDB" id="A0AAW1NSH3"/>
<protein>
    <submittedName>
        <fullName evidence="1">Uncharacterized protein</fullName>
    </submittedName>
</protein>
<organism evidence="1 2">
    <name type="scientific">Symbiochloris irregularis</name>
    <dbReference type="NCBI Taxonomy" id="706552"/>
    <lineage>
        <taxon>Eukaryota</taxon>
        <taxon>Viridiplantae</taxon>
        <taxon>Chlorophyta</taxon>
        <taxon>core chlorophytes</taxon>
        <taxon>Trebouxiophyceae</taxon>
        <taxon>Trebouxiales</taxon>
        <taxon>Trebouxiaceae</taxon>
        <taxon>Symbiochloris</taxon>
    </lineage>
</organism>
<sequence length="448" mass="47461">MDRVLLQQQHSPRADARSNAFSKMDTCGEQIEAVTGSTSWVQNLPPAGALLHVQLLSLALQEGDLSGRLAIKAKALTQSQPDKALHTPVRGPGGESPALDGCAVDLQVSSSSPSCLILEVWLDSTSEGSARFMGLSQIPLEALKPSGAALTGKYAIANVLEGNIPHHESIAEKKAVSRFVRCHVPGMDGGLAYHDLPLDQADGQQLCKVPCHTNTDAESAIFEVWERTAAASPSLLATAALPLARFQPQLLALPGATRSSHSLTLPLMLHTHGHVPSSAPALSLTVLVGNWQKAFVTASAGKAKQPLFTTPSVQLRPSPVSAQIREAGAVWQSSHTCSLRMDQGQLDLQVLLSHSATSAQSSEAVLGGAHLDLSPLRLMGTIEGWYDINTHSKFLREKLQELDVLMQRLSGHAKASAAGLSGSDDGSGSDYDLAGLLQVTRLDPNQIR</sequence>
<evidence type="ECO:0000313" key="2">
    <source>
        <dbReference type="Proteomes" id="UP001465755"/>
    </source>
</evidence>
<dbReference type="Proteomes" id="UP001465755">
    <property type="component" value="Unassembled WGS sequence"/>
</dbReference>
<gene>
    <name evidence="1" type="ORF">WJX73_009299</name>
</gene>
<comment type="caution">
    <text evidence="1">The sequence shown here is derived from an EMBL/GenBank/DDBJ whole genome shotgun (WGS) entry which is preliminary data.</text>
</comment>
<keyword evidence="2" id="KW-1185">Reference proteome</keyword>
<dbReference type="EMBL" id="JALJOQ010000146">
    <property type="protein sequence ID" value="KAK9793771.1"/>
    <property type="molecule type" value="Genomic_DNA"/>
</dbReference>